<accession>A0AAW9CX20</accession>
<sequence>MPFNGNGVFNLVFNWQTDAANQVNISSLRMMTQEQDIANGLSNCVTRDGQGLPTANLPMNGFKITGAADGVSAGDYVTYRQMTSTNSSSLLGFTQQGTGAAPRTVAQKLYETISAADYFQIGDLDFTNAIQRAINYLANGTGGTVLLPRGAVTISQPIVISTPYIRLKGYGGAFDGNQPFQNSWANIVAAAGTRIVWNGVAAATMLTISPPDVVSPVSAPLEGGGIEGIMFDCNNIAQQGVKIISTRGARYADWSVVQHTTLGVSLGVTVNDLYNGGSGTNTSLSLCEFDNWVVSTAKITGNTAKSVLMYGNGLKGGVNQCIFKNCQWFNSDYTSRHVNIENSDDNTFFNCRWNGTLALHASDTGSNPISTAYPGSLAQNHFFYACVGITEVLTTINPISSSNLPSFGHGAWCRSGNLPGYTVLQQVVVGNGADISIFGDSLDFANRLGLMTWGSQPAITNCYLSALQSIPNNTVTALSWAGSQYDRLAGWQSGTPTNIVVPNNIKWATITLNLSWDNNATGQRYAGIYLAGAPVASDQRNSSGTSQTSVCSGVIPVTPGQIITAQVQQLSGGALNVSNTARLTVEWH</sequence>
<proteinExistence type="predicted"/>
<name>A0AAW9CX20_BURTH</name>
<dbReference type="SUPFAM" id="SSF51126">
    <property type="entry name" value="Pectin lyase-like"/>
    <property type="match status" value="1"/>
</dbReference>
<evidence type="ECO:0000313" key="1">
    <source>
        <dbReference type="EMBL" id="MDW9253593.1"/>
    </source>
</evidence>
<dbReference type="InterPro" id="IPR011050">
    <property type="entry name" value="Pectin_lyase_fold/virulence"/>
</dbReference>
<dbReference type="InterPro" id="IPR012334">
    <property type="entry name" value="Pectin_lyas_fold"/>
</dbReference>
<dbReference type="AlphaFoldDB" id="A0AAW9CX20"/>
<comment type="caution">
    <text evidence="1">The sequence shown here is derived from an EMBL/GenBank/DDBJ whole genome shotgun (WGS) entry which is preliminary data.</text>
</comment>
<reference evidence="1" key="1">
    <citation type="submission" date="2018-08" db="EMBL/GenBank/DDBJ databases">
        <title>Identification of Burkholderia cepacia strains that express a Burkholderia pseudomallei-like capsular polysaccharide.</title>
        <authorList>
            <person name="Burtnick M.N."/>
            <person name="Vongsouvath M."/>
            <person name="Newton P."/>
            <person name="Wuthiekanun V."/>
            <person name="Limmathurotsakul D."/>
            <person name="Brett P.J."/>
            <person name="Chantratita N."/>
            <person name="Dance D.A."/>
        </authorList>
    </citation>
    <scope>NUCLEOTIDE SEQUENCE</scope>
    <source>
        <strain evidence="1">SBXCC001</strain>
    </source>
</reference>
<dbReference type="Gene3D" id="2.160.20.10">
    <property type="entry name" value="Single-stranded right-handed beta-helix, Pectin lyase-like"/>
    <property type="match status" value="1"/>
</dbReference>
<organism evidence="1 2">
    <name type="scientific">Burkholderia thailandensis</name>
    <dbReference type="NCBI Taxonomy" id="57975"/>
    <lineage>
        <taxon>Bacteria</taxon>
        <taxon>Pseudomonadati</taxon>
        <taxon>Pseudomonadota</taxon>
        <taxon>Betaproteobacteria</taxon>
        <taxon>Burkholderiales</taxon>
        <taxon>Burkholderiaceae</taxon>
        <taxon>Burkholderia</taxon>
        <taxon>pseudomallei group</taxon>
    </lineage>
</organism>
<dbReference type="RefSeq" id="WP_011853549.1">
    <property type="nucleotide sequence ID" value="NZ_QXCT01000001.1"/>
</dbReference>
<gene>
    <name evidence="1" type="ORF">C7S16_6647</name>
</gene>
<dbReference type="EMBL" id="QXCT01000001">
    <property type="protein sequence ID" value="MDW9253593.1"/>
    <property type="molecule type" value="Genomic_DNA"/>
</dbReference>
<protein>
    <submittedName>
        <fullName evidence="1">Uncharacterized protein</fullName>
    </submittedName>
</protein>
<evidence type="ECO:0000313" key="2">
    <source>
        <dbReference type="Proteomes" id="UP001272137"/>
    </source>
</evidence>
<dbReference type="Proteomes" id="UP001272137">
    <property type="component" value="Unassembled WGS sequence"/>
</dbReference>